<gene>
    <name evidence="3" type="primary">LOC118239201</name>
</gene>
<dbReference type="AlphaFoldDB" id="A0A9J7KBT6"/>
<reference evidence="3" key="3">
    <citation type="submission" date="2025-08" db="UniProtKB">
        <authorList>
            <consortium name="RefSeq"/>
        </authorList>
    </citation>
    <scope>IDENTIFICATION</scope>
    <source>
        <strain evidence="3">17A/GY</strain>
        <tissue evidence="3">Liver</tissue>
    </source>
</reference>
<evidence type="ECO:0000313" key="3">
    <source>
        <dbReference type="RefSeq" id="XP_035304044.1"/>
    </source>
</evidence>
<name>A0A9J7KBT6_CRIGR</name>
<dbReference type="KEGG" id="cge:118239201"/>
<feature type="compositionally biased region" description="Gly residues" evidence="1">
    <location>
        <begin position="232"/>
        <end position="244"/>
    </location>
</feature>
<evidence type="ECO:0000313" key="2">
    <source>
        <dbReference type="Proteomes" id="UP001108280"/>
    </source>
</evidence>
<dbReference type="RefSeq" id="XP_035304044.1">
    <property type="nucleotide sequence ID" value="XM_035448153.1"/>
</dbReference>
<evidence type="ECO:0000256" key="1">
    <source>
        <dbReference type="SAM" id="MobiDB-lite"/>
    </source>
</evidence>
<reference evidence="2" key="1">
    <citation type="journal article" date="2018" name="Biotechnol. Bioeng.">
        <title>A reference genome of the Chinese hamster based on a hybrid assembly strategy.</title>
        <authorList>
            <person name="Rupp O."/>
            <person name="MacDonald M.L."/>
            <person name="Li S."/>
            <person name="Dhiman H."/>
            <person name="Polson S."/>
            <person name="Griep S."/>
            <person name="Heffner K."/>
            <person name="Hernandez I."/>
            <person name="Brinkrolf K."/>
            <person name="Jadhav V."/>
            <person name="Samoudi M."/>
            <person name="Hao H."/>
            <person name="Kingham B."/>
            <person name="Goesmann A."/>
            <person name="Betenbaugh M.J."/>
            <person name="Lewis N.E."/>
            <person name="Borth N."/>
            <person name="Lee K.H."/>
        </authorList>
    </citation>
    <scope>NUCLEOTIDE SEQUENCE [LARGE SCALE GENOMIC DNA]</scope>
    <source>
        <strain evidence="2">17A/GY</strain>
    </source>
</reference>
<accession>A0A9J7KBT6</accession>
<feature type="compositionally biased region" description="Basic and acidic residues" evidence="1">
    <location>
        <begin position="214"/>
        <end position="224"/>
    </location>
</feature>
<sequence>MALSEGPQLGSWGVAWPVVLQKEERQRGVLTGEFAALGESAVVPQHSPTWSWREDGAVRWVYTPPLCAREKESSQRWILHGWSAGDTGGRRPQKPQGCAREDAAQTGLPNPGHASGRLGSPGNPGSPSKPPGTQSPPAAPSQSRPPGPIREKAEGSPGSRGRGYLEARGCNPVWVSVSTASAPSRRLDTAGVRGVRSSERSRPGGRGSGARGDGSGHGESRAEAETLPGAPDWGGGGYGAGVGGRLPVSKARPLQPRANH</sequence>
<reference evidence="2" key="2">
    <citation type="journal article" date="2020" name="Biotechnol. Bioeng.">
        <title>Chromosome-scale scaffolds for the Chinese hamster reference genome assembly to facilitate the study of the CHO epigenome.</title>
        <authorList>
            <person name="Hilliard W."/>
            <person name="MacDonald M."/>
            <person name="Lee K.H."/>
        </authorList>
    </citation>
    <scope>NUCLEOTIDE SEQUENCE [LARGE SCALE GENOMIC DNA]</scope>
    <source>
        <strain evidence="2">17A/GY</strain>
    </source>
</reference>
<dbReference type="RefSeq" id="XP_035317108.1">
    <property type="nucleotide sequence ID" value="XM_035461217.1"/>
</dbReference>
<feature type="compositionally biased region" description="Pro residues" evidence="1">
    <location>
        <begin position="127"/>
        <end position="148"/>
    </location>
</feature>
<dbReference type="Proteomes" id="UP001108280">
    <property type="component" value="Chromosome 7"/>
</dbReference>
<feature type="compositionally biased region" description="Gly residues" evidence="1">
    <location>
        <begin position="204"/>
        <end position="213"/>
    </location>
</feature>
<organism evidence="2 3">
    <name type="scientific">Cricetulus griseus</name>
    <name type="common">Chinese hamster</name>
    <name type="synonym">Cricetulus barabensis griseus</name>
    <dbReference type="NCBI Taxonomy" id="10029"/>
    <lineage>
        <taxon>Eukaryota</taxon>
        <taxon>Metazoa</taxon>
        <taxon>Chordata</taxon>
        <taxon>Craniata</taxon>
        <taxon>Vertebrata</taxon>
        <taxon>Euteleostomi</taxon>
        <taxon>Mammalia</taxon>
        <taxon>Eutheria</taxon>
        <taxon>Euarchontoglires</taxon>
        <taxon>Glires</taxon>
        <taxon>Rodentia</taxon>
        <taxon>Myomorpha</taxon>
        <taxon>Muroidea</taxon>
        <taxon>Cricetidae</taxon>
        <taxon>Cricetinae</taxon>
        <taxon>Cricetulus</taxon>
    </lineage>
</organism>
<protein>
    <submittedName>
        <fullName evidence="3">Collagen alpha-1(I) chain-like</fullName>
    </submittedName>
</protein>
<keyword evidence="2" id="KW-1185">Reference proteome</keyword>
<dbReference type="GeneID" id="118239201"/>
<feature type="compositionally biased region" description="Low complexity" evidence="1">
    <location>
        <begin position="115"/>
        <end position="126"/>
    </location>
</feature>
<feature type="region of interest" description="Disordered" evidence="1">
    <location>
        <begin position="82"/>
        <end position="260"/>
    </location>
</feature>
<proteinExistence type="predicted"/>